<dbReference type="Gene3D" id="1.10.8.60">
    <property type="match status" value="1"/>
</dbReference>
<feature type="region of interest" description="Disordered" evidence="12">
    <location>
        <begin position="397"/>
        <end position="478"/>
    </location>
</feature>
<dbReference type="PANTHER" id="PTHR11669">
    <property type="entry name" value="REPLICATION FACTOR C / DNA POLYMERASE III GAMMA-TAU SUBUNIT"/>
    <property type="match status" value="1"/>
</dbReference>
<dbReference type="CDD" id="cd18137">
    <property type="entry name" value="HLD_clamp_pol_III_gamma_tau"/>
    <property type="match status" value="1"/>
</dbReference>
<keyword evidence="9 11" id="KW-0239">DNA-directed DNA polymerase</keyword>
<keyword evidence="3 11" id="KW-0548">Nucleotidyltransferase</keyword>
<feature type="compositionally biased region" description="Low complexity" evidence="12">
    <location>
        <begin position="528"/>
        <end position="537"/>
    </location>
</feature>
<keyword evidence="7" id="KW-0862">Zinc</keyword>
<evidence type="ECO:0000256" key="9">
    <source>
        <dbReference type="ARBA" id="ARBA00022932"/>
    </source>
</evidence>
<dbReference type="GO" id="GO:0003887">
    <property type="term" value="F:DNA-directed DNA polymerase activity"/>
    <property type="evidence" value="ECO:0007669"/>
    <property type="project" value="UniProtKB-EC"/>
</dbReference>
<gene>
    <name evidence="11 14" type="primary">dnaX</name>
    <name evidence="14" type="ORF">ACFPT7_22645</name>
</gene>
<feature type="region of interest" description="Disordered" evidence="12">
    <location>
        <begin position="500"/>
        <end position="561"/>
    </location>
</feature>
<dbReference type="CDD" id="cd00009">
    <property type="entry name" value="AAA"/>
    <property type="match status" value="1"/>
</dbReference>
<evidence type="ECO:0000313" key="15">
    <source>
        <dbReference type="Proteomes" id="UP001596091"/>
    </source>
</evidence>
<feature type="compositionally biased region" description="Polar residues" evidence="12">
    <location>
        <begin position="435"/>
        <end position="455"/>
    </location>
</feature>
<evidence type="ECO:0000256" key="1">
    <source>
        <dbReference type="ARBA" id="ARBA00006360"/>
    </source>
</evidence>
<evidence type="ECO:0000256" key="4">
    <source>
        <dbReference type="ARBA" id="ARBA00022705"/>
    </source>
</evidence>
<dbReference type="Gene3D" id="3.40.50.300">
    <property type="entry name" value="P-loop containing nucleotide triphosphate hydrolases"/>
    <property type="match status" value="1"/>
</dbReference>
<dbReference type="EMBL" id="JBHSPH010000010">
    <property type="protein sequence ID" value="MFC5865123.1"/>
    <property type="molecule type" value="Genomic_DNA"/>
</dbReference>
<comment type="catalytic activity">
    <reaction evidence="10 11">
        <text>DNA(n) + a 2'-deoxyribonucleoside 5'-triphosphate = DNA(n+1) + diphosphate</text>
        <dbReference type="Rhea" id="RHEA:22508"/>
        <dbReference type="Rhea" id="RHEA-COMP:17339"/>
        <dbReference type="Rhea" id="RHEA-COMP:17340"/>
        <dbReference type="ChEBI" id="CHEBI:33019"/>
        <dbReference type="ChEBI" id="CHEBI:61560"/>
        <dbReference type="ChEBI" id="CHEBI:173112"/>
        <dbReference type="EC" id="2.7.7.7"/>
    </reaction>
</comment>
<comment type="caution">
    <text evidence="14">The sequence shown here is derived from an EMBL/GenBank/DDBJ whole genome shotgun (WGS) entry which is preliminary data.</text>
</comment>
<proteinExistence type="inferred from homology"/>
<dbReference type="Proteomes" id="UP001596091">
    <property type="component" value="Unassembled WGS sequence"/>
</dbReference>
<accession>A0ABW1EQA2</accession>
<comment type="similarity">
    <text evidence="1 11">Belongs to the DnaX/STICHEL family.</text>
</comment>
<feature type="domain" description="AAA+ ATPase" evidence="13">
    <location>
        <begin position="37"/>
        <end position="348"/>
    </location>
</feature>
<evidence type="ECO:0000256" key="7">
    <source>
        <dbReference type="ARBA" id="ARBA00022833"/>
    </source>
</evidence>
<dbReference type="Gene3D" id="1.20.272.10">
    <property type="match status" value="1"/>
</dbReference>
<evidence type="ECO:0000256" key="2">
    <source>
        <dbReference type="ARBA" id="ARBA00022679"/>
    </source>
</evidence>
<dbReference type="SUPFAM" id="SSF52540">
    <property type="entry name" value="P-loop containing nucleoside triphosphate hydrolases"/>
    <property type="match status" value="1"/>
</dbReference>
<dbReference type="Pfam" id="PF12169">
    <property type="entry name" value="DNA_pol3_gamma3"/>
    <property type="match status" value="1"/>
</dbReference>
<sequence>MGYQVLARKYRPQRFSDVAGQDHVTRTLTNALTQGRIAHGYIFSGHRGIGKTTIARILAMALNCRNTVGSPERPTVEPCLKCLPCREISSGGNASGEEALSHSFDFIEIDAASNRGIDDVRSIIQQAEVRPARDRYKIFLLDEAHQITDAAFNAILKTLEEPPDWVIFMMATTEPENIPQTIRSRCQHFSFHAVKFDDILGQLRAIAEHENVATDETALSLLAEAGDGSMRDALSIMDQAIASAPLENGRPLLNGEQIRELMGSVPNAVFERLMESVSAQDTAKLMEDLDKLLSVGNSPSALARQLVRYLRNCLMAKLGGENTQLLAIAQDERSRAARTAQLFTEDDLTRNLQIALRTFDDLNFRQEQRFHLELGLLKLIQAQKLLPVEEILSGMASSASRRPSTPGGPAPARTSPDSSSIRPAAPVQPRPATPSSPTISPFGNPRSALSSTSGPTLGPIPVPDLPRHAPEPVSGPTTATTAGALALEIPEQPAIAQDLAASAQEPPTAQAQIAESVPDDSPLPSPVLPLETSSSSPANETAVEISTSAEIPEEAGSFSPLNEAPLNERALAPAKFPPLSAAPQPAAAPDNLDAIITAVAQALASGGHGTAATLVEGGKWAIEGGVVRIEVDCKAKMIKLTFNAVAEKLIRQGLTESGAPTRFMILPGEGLATPGAARVRAPLGSIEQEARNNPLVLEAMSVFNAEIVSVIDLRKD</sequence>
<comment type="function">
    <text evidence="11">DNA polymerase III is a complex, multichain enzyme responsible for most of the replicative synthesis in bacteria. This DNA polymerase also exhibits 3' to 5' exonuclease activity.</text>
</comment>
<dbReference type="InterPro" id="IPR012763">
    <property type="entry name" value="DNA_pol_III_sug/sutau_N"/>
</dbReference>
<dbReference type="InterPro" id="IPR008921">
    <property type="entry name" value="DNA_pol3_clamp-load_cplx_C"/>
</dbReference>
<keyword evidence="4 11" id="KW-0235">DNA replication</keyword>
<evidence type="ECO:0000256" key="8">
    <source>
        <dbReference type="ARBA" id="ARBA00022840"/>
    </source>
</evidence>
<dbReference type="Pfam" id="PF13177">
    <property type="entry name" value="DNA_pol3_delta2"/>
    <property type="match status" value="1"/>
</dbReference>
<keyword evidence="2 11" id="KW-0808">Transferase</keyword>
<dbReference type="PANTHER" id="PTHR11669:SF0">
    <property type="entry name" value="PROTEIN STICHEL-LIKE 2"/>
    <property type="match status" value="1"/>
</dbReference>
<evidence type="ECO:0000256" key="10">
    <source>
        <dbReference type="ARBA" id="ARBA00049244"/>
    </source>
</evidence>
<dbReference type="InterPro" id="IPR003593">
    <property type="entry name" value="AAA+_ATPase"/>
</dbReference>
<dbReference type="SUPFAM" id="SSF48019">
    <property type="entry name" value="post-AAA+ oligomerization domain-like"/>
    <property type="match status" value="1"/>
</dbReference>
<dbReference type="InterPro" id="IPR027417">
    <property type="entry name" value="P-loop_NTPase"/>
</dbReference>
<dbReference type="Pfam" id="PF22608">
    <property type="entry name" value="DNAX_ATPase_lid"/>
    <property type="match status" value="1"/>
</dbReference>
<evidence type="ECO:0000256" key="6">
    <source>
        <dbReference type="ARBA" id="ARBA00022741"/>
    </source>
</evidence>
<keyword evidence="15" id="KW-1185">Reference proteome</keyword>
<evidence type="ECO:0000256" key="5">
    <source>
        <dbReference type="ARBA" id="ARBA00022723"/>
    </source>
</evidence>
<dbReference type="EC" id="2.7.7.7" evidence="11"/>
<protein>
    <recommendedName>
        <fullName evidence="11">DNA polymerase III subunit gamma/tau</fullName>
        <ecNumber evidence="11">2.7.7.7</ecNumber>
    </recommendedName>
</protein>
<keyword evidence="8 11" id="KW-0067">ATP-binding</keyword>
<organism evidence="14 15">
    <name type="scientific">Acidicapsa dinghuensis</name>
    <dbReference type="NCBI Taxonomy" id="2218256"/>
    <lineage>
        <taxon>Bacteria</taxon>
        <taxon>Pseudomonadati</taxon>
        <taxon>Acidobacteriota</taxon>
        <taxon>Terriglobia</taxon>
        <taxon>Terriglobales</taxon>
        <taxon>Acidobacteriaceae</taxon>
        <taxon>Acidicapsa</taxon>
    </lineage>
</organism>
<keyword evidence="6 11" id="KW-0547">Nucleotide-binding</keyword>
<name>A0ABW1EQA2_9BACT</name>
<evidence type="ECO:0000256" key="12">
    <source>
        <dbReference type="SAM" id="MobiDB-lite"/>
    </source>
</evidence>
<keyword evidence="5" id="KW-0479">Metal-binding</keyword>
<dbReference type="NCBIfam" id="TIGR02397">
    <property type="entry name" value="dnaX_nterm"/>
    <property type="match status" value="1"/>
</dbReference>
<evidence type="ECO:0000256" key="11">
    <source>
        <dbReference type="RuleBase" id="RU364063"/>
    </source>
</evidence>
<comment type="subunit">
    <text evidence="11">DNA polymerase III contains a core (composed of alpha, epsilon and theta chains) that associates with a tau subunit. This core dimerizes to form the POLIII' complex. PolIII' associates with the gamma complex (composed of gamma, delta, delta', psi and chi chains) and with the beta chain to form the complete DNA polymerase III complex.</text>
</comment>
<evidence type="ECO:0000256" key="3">
    <source>
        <dbReference type="ARBA" id="ARBA00022695"/>
    </source>
</evidence>
<evidence type="ECO:0000313" key="14">
    <source>
        <dbReference type="EMBL" id="MFC5865123.1"/>
    </source>
</evidence>
<dbReference type="RefSeq" id="WP_263331900.1">
    <property type="nucleotide sequence ID" value="NZ_JAGSYH010000001.1"/>
</dbReference>
<dbReference type="InterPro" id="IPR050238">
    <property type="entry name" value="DNA_Rep/Repair_Clamp_Loader"/>
</dbReference>
<dbReference type="SMART" id="SM00382">
    <property type="entry name" value="AAA"/>
    <property type="match status" value="1"/>
</dbReference>
<evidence type="ECO:0000259" key="13">
    <source>
        <dbReference type="SMART" id="SM00382"/>
    </source>
</evidence>
<dbReference type="InterPro" id="IPR045085">
    <property type="entry name" value="HLD_clamp_pol_III_gamma_tau"/>
</dbReference>
<dbReference type="InterPro" id="IPR022754">
    <property type="entry name" value="DNA_pol_III_gamma-3"/>
</dbReference>
<reference evidence="15" key="1">
    <citation type="journal article" date="2019" name="Int. J. Syst. Evol. Microbiol.">
        <title>The Global Catalogue of Microorganisms (GCM) 10K type strain sequencing project: providing services to taxonomists for standard genome sequencing and annotation.</title>
        <authorList>
            <consortium name="The Broad Institute Genomics Platform"/>
            <consortium name="The Broad Institute Genome Sequencing Center for Infectious Disease"/>
            <person name="Wu L."/>
            <person name="Ma J."/>
        </authorList>
    </citation>
    <scope>NUCLEOTIDE SEQUENCE [LARGE SCALE GENOMIC DNA]</scope>
    <source>
        <strain evidence="15">JCM 4087</strain>
    </source>
</reference>